<dbReference type="KEGG" id="obg:Verru16b_02215"/>
<dbReference type="PATRIC" id="fig|1838286.3.peg.2227"/>
<keyword evidence="9" id="KW-0966">Cell projection</keyword>
<dbReference type="GO" id="GO:0005198">
    <property type="term" value="F:structural molecule activity"/>
    <property type="evidence" value="ECO:0007669"/>
    <property type="project" value="InterPro"/>
</dbReference>
<reference evidence="9 10" key="1">
    <citation type="submission" date="2016-06" db="EMBL/GenBank/DDBJ databases">
        <title>Three novel species with peptidoglycan cell walls form the new genus Lacunisphaera gen. nov. in the family Opitutaceae of the verrucomicrobial subdivision 4.</title>
        <authorList>
            <person name="Rast P."/>
            <person name="Gloeckner I."/>
            <person name="Jogler M."/>
            <person name="Boedeker C."/>
            <person name="Jeske O."/>
            <person name="Wiegand S."/>
            <person name="Reinhardt R."/>
            <person name="Schumann P."/>
            <person name="Rohde M."/>
            <person name="Spring S."/>
            <person name="Gloeckner F.O."/>
            <person name="Jogler C."/>
        </authorList>
    </citation>
    <scope>NUCLEOTIDE SEQUENCE [LARGE SCALE GENOMIC DNA]</scope>
    <source>
        <strain evidence="9 10">IG16b</strain>
    </source>
</reference>
<dbReference type="GO" id="GO:0044780">
    <property type="term" value="P:bacterial-type flagellum assembly"/>
    <property type="evidence" value="ECO:0007669"/>
    <property type="project" value="InterPro"/>
</dbReference>
<comment type="similarity">
    <text evidence="3">Belongs to the flagella basal body rod proteins family.</text>
</comment>
<dbReference type="Pfam" id="PF06429">
    <property type="entry name" value="Flg_bbr_C"/>
    <property type="match status" value="1"/>
</dbReference>
<keyword evidence="9" id="KW-0282">Flagellum</keyword>
<keyword evidence="6" id="KW-0975">Bacterial flagellum</keyword>
<dbReference type="PANTHER" id="PTHR30033">
    <property type="entry name" value="FLAGELLAR HOOK-ASSOCIATED PROTEIN 1"/>
    <property type="match status" value="1"/>
</dbReference>
<comment type="subcellular location">
    <subcellularLocation>
        <location evidence="1">Bacterial flagellum</location>
    </subcellularLocation>
    <subcellularLocation>
        <location evidence="2">Secreted</location>
    </subcellularLocation>
</comment>
<dbReference type="NCBIfam" id="TIGR02492">
    <property type="entry name" value="flgK_ends"/>
    <property type="match status" value="1"/>
</dbReference>
<protein>
    <recommendedName>
        <fullName evidence="4">Flagellar hook-associated protein 1</fullName>
    </recommendedName>
</protein>
<dbReference type="RefSeq" id="WP_069962324.1">
    <property type="nucleotide sequence ID" value="NZ_CP016094.1"/>
</dbReference>
<dbReference type="STRING" id="1838286.Verru16b_02215"/>
<evidence type="ECO:0000313" key="9">
    <source>
        <dbReference type="EMBL" id="AOS45139.1"/>
    </source>
</evidence>
<evidence type="ECO:0000259" key="7">
    <source>
        <dbReference type="Pfam" id="PF06429"/>
    </source>
</evidence>
<feature type="domain" description="Flagellar basal-body/hook protein C-terminal" evidence="7">
    <location>
        <begin position="425"/>
        <end position="463"/>
    </location>
</feature>
<organism evidence="9 10">
    <name type="scientific">Lacunisphaera limnophila</name>
    <dbReference type="NCBI Taxonomy" id="1838286"/>
    <lineage>
        <taxon>Bacteria</taxon>
        <taxon>Pseudomonadati</taxon>
        <taxon>Verrucomicrobiota</taxon>
        <taxon>Opitutia</taxon>
        <taxon>Opitutales</taxon>
        <taxon>Opitutaceae</taxon>
        <taxon>Lacunisphaera</taxon>
    </lineage>
</organism>
<dbReference type="AlphaFoldDB" id="A0A1D8AW74"/>
<evidence type="ECO:0000313" key="10">
    <source>
        <dbReference type="Proteomes" id="UP000095228"/>
    </source>
</evidence>
<keyword evidence="5" id="KW-0964">Secreted</keyword>
<dbReference type="GO" id="GO:0005576">
    <property type="term" value="C:extracellular region"/>
    <property type="evidence" value="ECO:0007669"/>
    <property type="project" value="UniProtKB-SubCell"/>
</dbReference>
<dbReference type="PANTHER" id="PTHR30033:SF1">
    <property type="entry name" value="FLAGELLAR HOOK-ASSOCIATED PROTEIN 1"/>
    <property type="match status" value="1"/>
</dbReference>
<evidence type="ECO:0000256" key="4">
    <source>
        <dbReference type="ARBA" id="ARBA00016244"/>
    </source>
</evidence>
<evidence type="ECO:0000256" key="1">
    <source>
        <dbReference type="ARBA" id="ARBA00004365"/>
    </source>
</evidence>
<dbReference type="EMBL" id="CP016094">
    <property type="protein sequence ID" value="AOS45139.1"/>
    <property type="molecule type" value="Genomic_DNA"/>
</dbReference>
<dbReference type="Pfam" id="PF22638">
    <property type="entry name" value="FlgK_D1"/>
    <property type="match status" value="1"/>
</dbReference>
<dbReference type="GO" id="GO:0009424">
    <property type="term" value="C:bacterial-type flagellum hook"/>
    <property type="evidence" value="ECO:0007669"/>
    <property type="project" value="InterPro"/>
</dbReference>
<dbReference type="OrthoDB" id="9802553at2"/>
<evidence type="ECO:0000256" key="3">
    <source>
        <dbReference type="ARBA" id="ARBA00009677"/>
    </source>
</evidence>
<dbReference type="InterPro" id="IPR002371">
    <property type="entry name" value="FlgK"/>
</dbReference>
<gene>
    <name evidence="9" type="primary">flgK</name>
    <name evidence="9" type="ORF">Verru16b_02215</name>
</gene>
<dbReference type="SUPFAM" id="SSF64518">
    <property type="entry name" value="Phase 1 flagellin"/>
    <property type="match status" value="1"/>
</dbReference>
<evidence type="ECO:0000256" key="2">
    <source>
        <dbReference type="ARBA" id="ARBA00004613"/>
    </source>
</evidence>
<dbReference type="Proteomes" id="UP000095228">
    <property type="component" value="Chromosome"/>
</dbReference>
<dbReference type="InterPro" id="IPR053927">
    <property type="entry name" value="FlgK_helical"/>
</dbReference>
<evidence type="ECO:0000256" key="5">
    <source>
        <dbReference type="ARBA" id="ARBA00022525"/>
    </source>
</evidence>
<sequence length="466" mass="48357">MSGLFSTLNSSSMALDAHSRAIETSGKNLANVNNPNYARQRVVYGDRGTVETPDGVQSLGLEVLAVRQLRDILLDRQLMREIGLGGSLDAEQQALQRAQAGLGQNIDGSSALTGSSTGGLAAGLDNFFNAFQSLAARPTDMGTRQTLLQKAAILTDSLQEADTRLSQVQSDIDAGIGAEVSEVNTLLDTLAGLNAQIARFEVSRPGIAVDLRDQRQARLEELAAILPVEVRDMGDGQVRLVAKDAGNTDIILLEGPTVNGTIAFNGTAITGGSPATTIALGSGSIHGALAARDGAVQTLRDNLDLLAEQLVTSVNAAYNPSATPGADFFAPAGTTAATIAVRSGLTASSLVTGTGAAGDNTIAIAVAGLANQTFSTGSGDLIDGTLGQFYSRSVSDLGQALATATARAADQDKIQQLVRNQRDTVSGVSLDEEMADLVRFQRAFQASSRVFSVVDELLDTIVNRLG</sequence>
<evidence type="ECO:0000259" key="8">
    <source>
        <dbReference type="Pfam" id="PF22638"/>
    </source>
</evidence>
<keyword evidence="9" id="KW-0969">Cilium</keyword>
<proteinExistence type="inferred from homology"/>
<keyword evidence="10" id="KW-1185">Reference proteome</keyword>
<name>A0A1D8AW74_9BACT</name>
<accession>A0A1D8AW74</accession>
<dbReference type="InterPro" id="IPR010930">
    <property type="entry name" value="Flg_bb/hook_C_dom"/>
</dbReference>
<evidence type="ECO:0000256" key="6">
    <source>
        <dbReference type="ARBA" id="ARBA00023143"/>
    </source>
</evidence>
<feature type="domain" description="Flagellar hook-associated protein FlgK helical" evidence="8">
    <location>
        <begin position="113"/>
        <end position="329"/>
    </location>
</feature>